<dbReference type="InterPro" id="IPR051401">
    <property type="entry name" value="GtrA_CellWall_Glycosyl"/>
</dbReference>
<keyword evidence="3" id="KW-0812">Transmembrane</keyword>
<evidence type="ECO:0000256" key="3">
    <source>
        <dbReference type="ARBA" id="ARBA00022692"/>
    </source>
</evidence>
<dbReference type="InterPro" id="IPR007267">
    <property type="entry name" value="GtrA_DPMS_TM"/>
</dbReference>
<evidence type="ECO:0000259" key="6">
    <source>
        <dbReference type="Pfam" id="PF04138"/>
    </source>
</evidence>
<dbReference type="PANTHER" id="PTHR38459:SF1">
    <property type="entry name" value="PROPHAGE BACTOPRENOL-LINKED GLUCOSE TRANSLOCASE HOMOLOG"/>
    <property type="match status" value="1"/>
</dbReference>
<keyword evidence="4" id="KW-1133">Transmembrane helix</keyword>
<evidence type="ECO:0000313" key="8">
    <source>
        <dbReference type="Proteomes" id="UP000180246"/>
    </source>
</evidence>
<accession>A0A1S2N4H7</accession>
<comment type="similarity">
    <text evidence="2">Belongs to the GtrA family.</text>
</comment>
<comment type="subcellular location">
    <subcellularLocation>
        <location evidence="1">Membrane</location>
        <topology evidence="1">Multi-pass membrane protein</topology>
    </subcellularLocation>
</comment>
<evidence type="ECO:0000256" key="5">
    <source>
        <dbReference type="ARBA" id="ARBA00023136"/>
    </source>
</evidence>
<comment type="caution">
    <text evidence="7">The sequence shown here is derived from an EMBL/GenBank/DDBJ whole genome shotgun (WGS) entry which is preliminary data.</text>
</comment>
<evidence type="ECO:0000256" key="1">
    <source>
        <dbReference type="ARBA" id="ARBA00004141"/>
    </source>
</evidence>
<gene>
    <name evidence="7" type="ORF">LO55_2190</name>
</gene>
<keyword evidence="5" id="KW-0472">Membrane</keyword>
<reference evidence="7 8" key="1">
    <citation type="submission" date="2014-10" db="EMBL/GenBank/DDBJ databases">
        <authorList>
            <person name="Seo M.-J."/>
            <person name="Seok Y.J."/>
            <person name="Cha I.-T."/>
        </authorList>
    </citation>
    <scope>NUCLEOTIDE SEQUENCE [LARGE SCALE GENOMIC DNA]</scope>
    <source>
        <strain evidence="7 8">NEU</strain>
    </source>
</reference>
<sequence>MIDAARLRQFGVFVAGGLLCAGIDVGLMQLLVMKGFHHTAAASAGFVAGLLVNYAFHSRVTFDQAASKSSFARYMCVVGLNYGLTIACVALTVALVDNPLAGKILSLPLVAVNGYLLSRYWIFK</sequence>
<evidence type="ECO:0000313" key="7">
    <source>
        <dbReference type="EMBL" id="OIJ39979.1"/>
    </source>
</evidence>
<dbReference type="GO" id="GO:0005886">
    <property type="term" value="C:plasma membrane"/>
    <property type="evidence" value="ECO:0007669"/>
    <property type="project" value="TreeGrafter"/>
</dbReference>
<proteinExistence type="inferred from homology"/>
<dbReference type="Proteomes" id="UP000180246">
    <property type="component" value="Unassembled WGS sequence"/>
</dbReference>
<dbReference type="GO" id="GO:0000271">
    <property type="term" value="P:polysaccharide biosynthetic process"/>
    <property type="evidence" value="ECO:0007669"/>
    <property type="project" value="InterPro"/>
</dbReference>
<dbReference type="AlphaFoldDB" id="A0A1S2N4H7"/>
<protein>
    <submittedName>
        <fullName evidence="7">GtrA-like family protein</fullName>
    </submittedName>
</protein>
<evidence type="ECO:0000256" key="4">
    <source>
        <dbReference type="ARBA" id="ARBA00022989"/>
    </source>
</evidence>
<dbReference type="Pfam" id="PF04138">
    <property type="entry name" value="GtrA_DPMS_TM"/>
    <property type="match status" value="1"/>
</dbReference>
<name>A0A1S2N4H7_9BURK</name>
<evidence type="ECO:0000256" key="2">
    <source>
        <dbReference type="ARBA" id="ARBA00009399"/>
    </source>
</evidence>
<dbReference type="PANTHER" id="PTHR38459">
    <property type="entry name" value="PROPHAGE BACTOPRENOL-LINKED GLUCOSE TRANSLOCASE HOMOLOG"/>
    <property type="match status" value="1"/>
</dbReference>
<feature type="domain" description="GtrA/DPMS transmembrane" evidence="6">
    <location>
        <begin position="13"/>
        <end position="123"/>
    </location>
</feature>
<organism evidence="7 8">
    <name type="scientific">Massilia timonae</name>
    <dbReference type="NCBI Taxonomy" id="47229"/>
    <lineage>
        <taxon>Bacteria</taxon>
        <taxon>Pseudomonadati</taxon>
        <taxon>Pseudomonadota</taxon>
        <taxon>Betaproteobacteria</taxon>
        <taxon>Burkholderiales</taxon>
        <taxon>Oxalobacteraceae</taxon>
        <taxon>Telluria group</taxon>
        <taxon>Massilia</taxon>
    </lineage>
</organism>
<dbReference type="RefSeq" id="WP_005665468.1">
    <property type="nucleotide sequence ID" value="NZ_DALZDZ010000035.1"/>
</dbReference>
<dbReference type="EMBL" id="JRYB01000001">
    <property type="protein sequence ID" value="OIJ39979.1"/>
    <property type="molecule type" value="Genomic_DNA"/>
</dbReference>